<sequence>MKKIILLLSLKVSVLYSQVGIGTTSPDPSSILDIQSTNKGLLIPRINLSTNPVLNPQKSLLVWNTDTSVYSEGFYYYNGSIWKRLENNNVWNTNGNTGTSDVTDFLGNIDNKSLAIRTNNITRMRIGSEVAGSSFTNVSMSLNPSSAYTGSIVSLNNTLDVQSGSSAANVFGIENLLYLRNGSATSNTFRAIRNRLWNVQTANYPNVVGTLNEYRGEVTDITSFKGFTNTYDFRAASNTTEMMGFSNEFTGFMNGTITNYYGFYSGIHSSLSGYTNYYGFYQPNVGTATNRYAFFYDGDDTTTKDVVVTGTGRIGVGTNAPHSNLQAEGSVSMKYDTTGTSTGVYTLTDNNYTVRIFNQISSINLPNPNTCKGRIYILIGSNGISTKSITVTGGSVVYDDVSNTTISTISSGQRFQIQSDGQDWIVIGN</sequence>
<evidence type="ECO:0000313" key="2">
    <source>
        <dbReference type="Proteomes" id="UP000184236"/>
    </source>
</evidence>
<dbReference type="EMBL" id="FQVO01000018">
    <property type="protein sequence ID" value="SHF40750.1"/>
    <property type="molecule type" value="Genomic_DNA"/>
</dbReference>
<reference evidence="2" key="1">
    <citation type="submission" date="2016-11" db="EMBL/GenBank/DDBJ databases">
        <authorList>
            <person name="Varghese N."/>
            <person name="Submissions S."/>
        </authorList>
    </citation>
    <scope>NUCLEOTIDE SEQUENCE [LARGE SCALE GENOMIC DNA]</scope>
    <source>
        <strain evidence="2">DSM 26898</strain>
    </source>
</reference>
<dbReference type="Proteomes" id="UP000184236">
    <property type="component" value="Unassembled WGS sequence"/>
</dbReference>
<protein>
    <submittedName>
        <fullName evidence="1">Uncharacterized protein</fullName>
    </submittedName>
</protein>
<name>A0A1M5BE98_9FLAO</name>
<proteinExistence type="predicted"/>
<dbReference type="RefSeq" id="WP_072886106.1">
    <property type="nucleotide sequence ID" value="NZ_FQVO01000018.1"/>
</dbReference>
<accession>A0A1M5BE98</accession>
<dbReference type="AlphaFoldDB" id="A0A1M5BE98"/>
<gene>
    <name evidence="1" type="ORF">SAMN05444408_11870</name>
</gene>
<dbReference type="OrthoDB" id="933310at2"/>
<organism evidence="1 2">
    <name type="scientific">Chryseobacterium takakiae</name>
    <dbReference type="NCBI Taxonomy" id="1302685"/>
    <lineage>
        <taxon>Bacteria</taxon>
        <taxon>Pseudomonadati</taxon>
        <taxon>Bacteroidota</taxon>
        <taxon>Flavobacteriia</taxon>
        <taxon>Flavobacteriales</taxon>
        <taxon>Weeksellaceae</taxon>
        <taxon>Chryseobacterium group</taxon>
        <taxon>Chryseobacterium</taxon>
    </lineage>
</organism>
<keyword evidence="2" id="KW-1185">Reference proteome</keyword>
<evidence type="ECO:0000313" key="1">
    <source>
        <dbReference type="EMBL" id="SHF40750.1"/>
    </source>
</evidence>
<dbReference type="STRING" id="1302685.SAMN05444408_11870"/>